<keyword evidence="6" id="KW-0333">Golgi apparatus</keyword>
<dbReference type="GO" id="GO:0006891">
    <property type="term" value="P:intra-Golgi vesicle-mediated transport"/>
    <property type="evidence" value="ECO:0007669"/>
    <property type="project" value="InterPro"/>
</dbReference>
<reference evidence="9" key="1">
    <citation type="submission" date="2021-03" db="EMBL/GenBank/DDBJ databases">
        <authorList>
            <person name="Tagirdzhanova G."/>
        </authorList>
    </citation>
    <scope>NUCLEOTIDE SEQUENCE</scope>
</reference>
<evidence type="ECO:0000256" key="1">
    <source>
        <dbReference type="ARBA" id="ARBA00004395"/>
    </source>
</evidence>
<dbReference type="EMBL" id="CAJPDS010000010">
    <property type="protein sequence ID" value="CAF9911577.1"/>
    <property type="molecule type" value="Genomic_DNA"/>
</dbReference>
<evidence type="ECO:0000313" key="10">
    <source>
        <dbReference type="Proteomes" id="UP000664521"/>
    </source>
</evidence>
<evidence type="ECO:0000256" key="7">
    <source>
        <dbReference type="ARBA" id="ARBA00023136"/>
    </source>
</evidence>
<accession>A0A8H3ESS8</accession>
<dbReference type="PANTHER" id="PTHR31658">
    <property type="entry name" value="CONSERVED OLIGOMERIC GOLGI COMPLEX SUBUNIT 1"/>
    <property type="match status" value="1"/>
</dbReference>
<evidence type="ECO:0000256" key="6">
    <source>
        <dbReference type="ARBA" id="ARBA00023034"/>
    </source>
</evidence>
<proteinExistence type="inferred from homology"/>
<organism evidence="9 10">
    <name type="scientific">Heterodermia speciosa</name>
    <dbReference type="NCBI Taxonomy" id="116794"/>
    <lineage>
        <taxon>Eukaryota</taxon>
        <taxon>Fungi</taxon>
        <taxon>Dikarya</taxon>
        <taxon>Ascomycota</taxon>
        <taxon>Pezizomycotina</taxon>
        <taxon>Lecanoromycetes</taxon>
        <taxon>OSLEUM clade</taxon>
        <taxon>Lecanoromycetidae</taxon>
        <taxon>Caliciales</taxon>
        <taxon>Physciaceae</taxon>
        <taxon>Heterodermia</taxon>
    </lineage>
</organism>
<dbReference type="OrthoDB" id="46189at2759"/>
<gene>
    <name evidence="9" type="ORF">HETSPECPRED_000385</name>
</gene>
<evidence type="ECO:0000313" key="9">
    <source>
        <dbReference type="EMBL" id="CAF9911577.1"/>
    </source>
</evidence>
<keyword evidence="5" id="KW-0653">Protein transport</keyword>
<dbReference type="PANTHER" id="PTHR31658:SF0">
    <property type="entry name" value="CONSERVED OLIGOMERIC GOLGI COMPLEX SUBUNIT 1"/>
    <property type="match status" value="1"/>
</dbReference>
<evidence type="ECO:0000256" key="4">
    <source>
        <dbReference type="ARBA" id="ARBA00022448"/>
    </source>
</evidence>
<dbReference type="Pfam" id="PF08700">
    <property type="entry name" value="VPS51_Exo84_N"/>
    <property type="match status" value="1"/>
</dbReference>
<comment type="subcellular location">
    <subcellularLocation>
        <location evidence="1">Golgi apparatus membrane</location>
        <topology evidence="1">Peripheral membrane protein</topology>
    </subcellularLocation>
</comment>
<evidence type="ECO:0000256" key="8">
    <source>
        <dbReference type="SAM" id="MobiDB-lite"/>
    </source>
</evidence>
<feature type="region of interest" description="Disordered" evidence="8">
    <location>
        <begin position="669"/>
        <end position="719"/>
    </location>
</feature>
<protein>
    <recommendedName>
        <fullName evidence="3">Conserved oligomeric Golgi complex subunit 1</fullName>
    </recommendedName>
</protein>
<evidence type="ECO:0000256" key="5">
    <source>
        <dbReference type="ARBA" id="ARBA00022927"/>
    </source>
</evidence>
<keyword evidence="7" id="KW-0472">Membrane</keyword>
<evidence type="ECO:0000256" key="2">
    <source>
        <dbReference type="ARBA" id="ARBA00006653"/>
    </source>
</evidence>
<keyword evidence="4" id="KW-0813">Transport</keyword>
<evidence type="ECO:0000256" key="3">
    <source>
        <dbReference type="ARBA" id="ARBA00020978"/>
    </source>
</evidence>
<comment type="caution">
    <text evidence="9">The sequence shown here is derived from an EMBL/GenBank/DDBJ whole genome shotgun (WGS) entry which is preliminary data.</text>
</comment>
<dbReference type="AlphaFoldDB" id="A0A8H3ESS8"/>
<keyword evidence="10" id="KW-1185">Reference proteome</keyword>
<dbReference type="GO" id="GO:0015031">
    <property type="term" value="P:protein transport"/>
    <property type="evidence" value="ECO:0007669"/>
    <property type="project" value="UniProtKB-KW"/>
</dbReference>
<dbReference type="GO" id="GO:0017119">
    <property type="term" value="C:Golgi transport complex"/>
    <property type="evidence" value="ECO:0007669"/>
    <property type="project" value="InterPro"/>
</dbReference>
<dbReference type="InterPro" id="IPR033370">
    <property type="entry name" value="COG1"/>
</dbReference>
<dbReference type="Proteomes" id="UP000664521">
    <property type="component" value="Unassembled WGS sequence"/>
</dbReference>
<feature type="compositionally biased region" description="Polar residues" evidence="8">
    <location>
        <begin position="686"/>
        <end position="719"/>
    </location>
</feature>
<dbReference type="GO" id="GO:0000139">
    <property type="term" value="C:Golgi membrane"/>
    <property type="evidence" value="ECO:0007669"/>
    <property type="project" value="UniProtKB-SubCell"/>
</dbReference>
<comment type="similarity">
    <text evidence="2">Belongs to the COG1 family.</text>
</comment>
<name>A0A8H3ESS8_9LECA</name>
<sequence>MGETPDPKTLESWEDAFQYPVAAVRGMERQLRGDIDSNRERLRSLVGASYRDLLGTAESIIEMDGTIRKVEVHLGDIGARCNSRLLEKKISNLRQWDTAVGAVATERYMFASQFAVLKSCPEAISRLLRESSSVLLAAKVLVISRLLHTKLSQHSRPPPYLETIRNRLATLRRRLLARIDKRMKSLDITRDALVDAMCAFSLATSSSPTDVLRHFHHVRIDAISEQGRERSNSQESILRAMRLYIGTLKDTRATIPSMLAHALESLKSMPLLKSPDLYTLVELNLDLHESRIEDDIRTFTPYIRLNDLQKSESERQLKQWTRRALSSLLDDLREHLESFTDMLKVMDLRKHLFELWFSNQHLCTGIEPSEVVDGLRNAFNLRWAEIIRTQSTSLRELGMTVRKIVEDLPSPASLSSQSLWDSTVISMDISHGGKAFRETLIATAQGRNDIKAVSHQYTKWLQSVENIEATIVRVQTINWEDIGINIDDDDDDVPNDTQVLLNDDDPRLLREQCSNSVQHALSTLEDTLRVIAEELDEISDGPKAMLVLRIWRDIRQRMPQNYQRYDLGITSITQLQKVAAKTILWKPIQSCRKRITKAAKGNKVPGRPLWEGEPPLPVLPSPWAFRLLREIMSSMAEAGGDIWSAHTTDILKKELRQALVVNFDDLKSRTSSSNGHLAETAGSGGDSYQQDPRSDSVGSSTARTETETNGSPMHNALTNGNLPEAYVEGRSLECGTQEVFDLIYLSHATTLKQPEHGEDAFVTLLSKLEAELDVEQVSIQRLKKSAENYWKRTSLLFALLA</sequence>